<evidence type="ECO:0000313" key="1">
    <source>
        <dbReference type="EMBL" id="NOI82023.1"/>
    </source>
</evidence>
<evidence type="ECO:0000313" key="2">
    <source>
        <dbReference type="Proteomes" id="UP000572722"/>
    </source>
</evidence>
<dbReference type="EMBL" id="VTXO01000006">
    <property type="protein sequence ID" value="NOI82023.1"/>
    <property type="molecule type" value="Genomic_DNA"/>
</dbReference>
<organism evidence="1 2">
    <name type="scientific">Vibrio tubiashii</name>
    <dbReference type="NCBI Taxonomy" id="29498"/>
    <lineage>
        <taxon>Bacteria</taxon>
        <taxon>Pseudomonadati</taxon>
        <taxon>Pseudomonadota</taxon>
        <taxon>Gammaproteobacteria</taxon>
        <taxon>Vibrionales</taxon>
        <taxon>Vibrionaceae</taxon>
        <taxon>Vibrio</taxon>
        <taxon>Vibrio oreintalis group</taxon>
    </lineage>
</organism>
<name>A0AAE5GSF2_9VIBR</name>
<dbReference type="RefSeq" id="WP_171323316.1">
    <property type="nucleotide sequence ID" value="NZ_VTXO01000006.1"/>
</dbReference>
<reference evidence="1 2" key="1">
    <citation type="submission" date="2019-08" db="EMBL/GenBank/DDBJ databases">
        <title>Draft genome sequencing and comparative genomics of hatchery-associated Vibrios.</title>
        <authorList>
            <person name="Kehlet-Delgado H."/>
            <person name="Mueller R.S."/>
        </authorList>
    </citation>
    <scope>NUCLEOTIDE SEQUENCE [LARGE SCALE GENOMIC DNA]</scope>
    <source>
        <strain evidence="1 2">01-65-5-1</strain>
    </source>
</reference>
<gene>
    <name evidence="1" type="ORF">F0237_15260</name>
</gene>
<accession>A0AAE5GSF2</accession>
<protein>
    <submittedName>
        <fullName evidence="1">Uncharacterized protein</fullName>
    </submittedName>
</protein>
<comment type="caution">
    <text evidence="1">The sequence shown here is derived from an EMBL/GenBank/DDBJ whole genome shotgun (WGS) entry which is preliminary data.</text>
</comment>
<dbReference type="AlphaFoldDB" id="A0AAE5GSF2"/>
<proteinExistence type="predicted"/>
<dbReference type="Proteomes" id="UP000572722">
    <property type="component" value="Unassembled WGS sequence"/>
</dbReference>
<sequence>MWKQPSETLKYLKGLDSTENLSKLYSLSRAFCNAFYGDNYNAAPEWSDALVFTKSTEKLLKKHFPKEMEVKDPDFFLATFGYFYHHKLFFDHSKCDLEKIEKLLNSEIIKGEIKFPHRFGNELYKKYNDLYEKPKKYLNIDDSLTLLSDTPNGIYQCGHYLLGPLGNIYIEQHRSVYPSLALPMWHCDGVNCNKTHPAMLVPDQNVKVVNYHSQIDSKLSNDLSGRTDWKTSFINFERSGSVVRKDYAFLLETLCDTITGDELSALALHALNGSKKDYLRSILKTSKTTYELERNRSEYIVSNLSNEQKLQLILCLDDAIIIEYIDELISTNTICIPASEIRTPKFVSSNKSSNLPCQISCLGIRSRMSVPMMYLVSIIMSGYEKNNLESDLEWKLREFSGKSRKDALVSYIQKNGPEHTIQNLILASSTLTKYVCSVVKLSQNLVHESSKLSINRLMWKIGYNPAQYDDLLSRLHKRLSNFEDQLTELDQISSEDDRDRIRSSGVNLFVSIEEYLDRLISYNTWLLAHDHYIKGKFKFDINEARICVRDILDNDNDINWSIKGDNSLGVLLHYLSLLMSWVDSLADKTREHLLRDDELIPRFIYQDLIPFPFIHTQAWADYDIGQIDSYKLELESIVNQINRSKLAEVRNGIDHYRDQNSFPSLDTMTACVLRLKKAISRSDVNRFFPKHYVLKSTIRNEFNIIEYELSDYRDRRLTIYGPSLVTGIPSVNNTKSVIVAPCNLLGIPNSTMTFTLKEPSEYNKYWEGYPIKKKSN</sequence>